<feature type="non-terminal residue" evidence="1">
    <location>
        <position position="1"/>
    </location>
</feature>
<feature type="non-terminal residue" evidence="1">
    <location>
        <position position="119"/>
    </location>
</feature>
<proteinExistence type="predicted"/>
<accession>A0A0G2UMK5</accession>
<name>A0A0G2UMK5_9CHLO</name>
<dbReference type="AlphaFoldDB" id="A0A0G2UMK5"/>
<sequence>VLQTSDEGTGPCAHQMLQLAKLQAQPLVIYTSSQADDAFLAQLRKPVAHPGLDQPSTDPQAQPAGPCMEVRLEKSALFRVNQAWYSLQNLHVHGMPAGLQGQDRLHLLNTMMNLSATQQ</sequence>
<organism evidence="1">
    <name type="scientific">Lobosphaera incisa</name>
    <dbReference type="NCBI Taxonomy" id="312850"/>
    <lineage>
        <taxon>Eukaryota</taxon>
        <taxon>Viridiplantae</taxon>
        <taxon>Chlorophyta</taxon>
        <taxon>core chlorophytes</taxon>
        <taxon>Trebouxiophyceae</taxon>
        <taxon>Trebouxiales</taxon>
        <taxon>Trebouxiaceae</taxon>
        <taxon>Lobosphaera</taxon>
    </lineage>
</organism>
<dbReference type="EMBL" id="KP259582">
    <property type="protein sequence ID" value="AKI32543.1"/>
    <property type="molecule type" value="Genomic_DNA"/>
</dbReference>
<reference evidence="1" key="1">
    <citation type="submission" date="2014-12" db="EMBL/GenBank/DDBJ databases">
        <title>Meiotic genes and sexual reproduction in the green algal class Trebouxiophyceae (Chlorophyta).</title>
        <authorList>
            <person name="Fucikova K."/>
            <person name="Pazoutova M."/>
            <person name="Rindi F."/>
        </authorList>
    </citation>
    <scope>NUCLEOTIDE SEQUENCE</scope>
    <source>
        <strain evidence="1">SAG 2007</strain>
    </source>
</reference>
<evidence type="ECO:0000313" key="1">
    <source>
        <dbReference type="EMBL" id="AKI32543.1"/>
    </source>
</evidence>
<protein>
    <submittedName>
        <fullName evidence="1">DNA mismatch repair protein MSH5</fullName>
    </submittedName>
</protein>
<gene>
    <name evidence="1" type="primary">msh5</name>
</gene>